<reference evidence="2" key="1">
    <citation type="submission" date="2018-11" db="EMBL/GenBank/DDBJ databases">
        <authorList>
            <consortium name="Genoscope - CEA"/>
            <person name="William W."/>
        </authorList>
    </citation>
    <scope>NUCLEOTIDE SEQUENCE</scope>
</reference>
<accession>A0A3P6CFB8</accession>
<dbReference type="EMBL" id="LS974620">
    <property type="protein sequence ID" value="CAG7907484.1"/>
    <property type="molecule type" value="Genomic_DNA"/>
</dbReference>
<name>A0A3P6CFB8_BRACM</name>
<proteinExistence type="predicted"/>
<sequence length="46" mass="5210">MNHMVTSLAKTFKSPLVDTIQSILQHQQKTAETEEARTKSLSFHPV</sequence>
<gene>
    <name evidence="2" type="ORF">BRAA04T17805Z</name>
    <name evidence="1" type="ORF">BRAPAZ1V2_A04P23850.2</name>
</gene>
<protein>
    <submittedName>
        <fullName evidence="1">Uncharacterized protein</fullName>
    </submittedName>
</protein>
<dbReference type="EMBL" id="LR031576">
    <property type="protein sequence ID" value="VDD14126.1"/>
    <property type="molecule type" value="Genomic_DNA"/>
</dbReference>
<dbReference type="Gramene" id="A04p23850.2_BraZ1">
    <property type="protein sequence ID" value="A04p23850.2_BraZ1.CDS"/>
    <property type="gene ID" value="A04g23850.2_BraZ1"/>
</dbReference>
<dbReference type="AlphaFoldDB" id="A0A3P6CFB8"/>
<evidence type="ECO:0000313" key="2">
    <source>
        <dbReference type="EMBL" id="VDD14126.1"/>
    </source>
</evidence>
<organism evidence="2">
    <name type="scientific">Brassica campestris</name>
    <name type="common">Field mustard</name>
    <dbReference type="NCBI Taxonomy" id="3711"/>
    <lineage>
        <taxon>Eukaryota</taxon>
        <taxon>Viridiplantae</taxon>
        <taxon>Streptophyta</taxon>
        <taxon>Embryophyta</taxon>
        <taxon>Tracheophyta</taxon>
        <taxon>Spermatophyta</taxon>
        <taxon>Magnoliopsida</taxon>
        <taxon>eudicotyledons</taxon>
        <taxon>Gunneridae</taxon>
        <taxon>Pentapetalae</taxon>
        <taxon>rosids</taxon>
        <taxon>malvids</taxon>
        <taxon>Brassicales</taxon>
        <taxon>Brassicaceae</taxon>
        <taxon>Brassiceae</taxon>
        <taxon>Brassica</taxon>
    </lineage>
</organism>
<dbReference type="Proteomes" id="UP000694005">
    <property type="component" value="Chromosome A04"/>
</dbReference>
<evidence type="ECO:0000313" key="1">
    <source>
        <dbReference type="EMBL" id="CAG7907484.1"/>
    </source>
</evidence>